<keyword evidence="8" id="KW-1185">Reference proteome</keyword>
<keyword evidence="3" id="KW-0328">Glycosyltransferase</keyword>
<accession>H5TRM5</accession>
<keyword evidence="4" id="KW-0808">Transferase</keyword>
<comment type="pathway">
    <text evidence="1">Cell wall biogenesis; cell wall polysaccharide biosynthesis.</text>
</comment>
<dbReference type="PANTHER" id="PTHR43179:SF12">
    <property type="entry name" value="GALACTOFURANOSYLTRANSFERASE GLFT2"/>
    <property type="match status" value="1"/>
</dbReference>
<comment type="similarity">
    <text evidence="2">Belongs to the glycosyltransferase 2 family.</text>
</comment>
<evidence type="ECO:0000256" key="3">
    <source>
        <dbReference type="ARBA" id="ARBA00022676"/>
    </source>
</evidence>
<evidence type="ECO:0000313" key="8">
    <source>
        <dbReference type="Proteomes" id="UP000005038"/>
    </source>
</evidence>
<comment type="caution">
    <text evidence="7">The sequence shown here is derived from an EMBL/GenBank/DDBJ whole genome shotgun (WGS) entry which is preliminary data.</text>
</comment>
<evidence type="ECO:0000256" key="4">
    <source>
        <dbReference type="ARBA" id="ARBA00022679"/>
    </source>
</evidence>
<dbReference type="InterPro" id="IPR029044">
    <property type="entry name" value="Nucleotide-diphossugar_trans"/>
</dbReference>
<protein>
    <recommendedName>
        <fullName evidence="6">Galactosyltransferase C-terminal domain-containing protein</fullName>
    </recommendedName>
</protein>
<dbReference type="AlphaFoldDB" id="H5TRM5"/>
<dbReference type="STRING" id="1108044.GOOTI_199_00110"/>
<feature type="domain" description="Galactosyltransferase C-terminal" evidence="6">
    <location>
        <begin position="118"/>
        <end position="179"/>
    </location>
</feature>
<feature type="region of interest" description="Disordered" evidence="5">
    <location>
        <begin position="231"/>
        <end position="268"/>
    </location>
</feature>
<evidence type="ECO:0000313" key="7">
    <source>
        <dbReference type="EMBL" id="GAB36133.1"/>
    </source>
</evidence>
<dbReference type="Proteomes" id="UP000005038">
    <property type="component" value="Unassembled WGS sequence"/>
</dbReference>
<evidence type="ECO:0000256" key="5">
    <source>
        <dbReference type="SAM" id="MobiDB-lite"/>
    </source>
</evidence>
<dbReference type="InterPro" id="IPR027791">
    <property type="entry name" value="Galactosyl_T_C"/>
</dbReference>
<dbReference type="Pfam" id="PF02709">
    <property type="entry name" value="Glyco_transf_7C"/>
    <property type="match status" value="1"/>
</dbReference>
<feature type="compositionally biased region" description="Basic and acidic residues" evidence="5">
    <location>
        <begin position="259"/>
        <end position="268"/>
    </location>
</feature>
<proteinExistence type="inferred from homology"/>
<dbReference type="GO" id="GO:0016757">
    <property type="term" value="F:glycosyltransferase activity"/>
    <property type="evidence" value="ECO:0007669"/>
    <property type="project" value="UniProtKB-KW"/>
</dbReference>
<evidence type="ECO:0000259" key="6">
    <source>
        <dbReference type="Pfam" id="PF02709"/>
    </source>
</evidence>
<evidence type="ECO:0000256" key="1">
    <source>
        <dbReference type="ARBA" id="ARBA00004776"/>
    </source>
</evidence>
<name>H5TRM5_GORO1</name>
<feature type="compositionally biased region" description="Polar residues" evidence="5">
    <location>
        <begin position="231"/>
        <end position="247"/>
    </location>
</feature>
<dbReference type="PANTHER" id="PTHR43179">
    <property type="entry name" value="RHAMNOSYLTRANSFERASE WBBL"/>
    <property type="match status" value="1"/>
</dbReference>
<dbReference type="CDD" id="cd00761">
    <property type="entry name" value="Glyco_tranf_GTA_type"/>
    <property type="match status" value="1"/>
</dbReference>
<dbReference type="RefSeq" id="WP_007240317.1">
    <property type="nucleotide sequence ID" value="NZ_BAFB01000199.1"/>
</dbReference>
<dbReference type="SUPFAM" id="SSF53448">
    <property type="entry name" value="Nucleotide-diphospho-sugar transferases"/>
    <property type="match status" value="1"/>
</dbReference>
<sequence length="268" mass="29740">MDDANVRSIVGSGESVEVVEIDSGADGLELASARNIGARFAIAAGADSLVFLDVDCLPGPELFSRYRRALHDHYDDSVICCGPVTYLEQGQINDDLAAYTNPHPARPDPPDGEVHLDSDLTLFWSLSFALNAHDWRNIRGFHTGYRGYGAEDTDFAMSAAAQGYRLAWVGGAHAYHQYHRVSDPPVEHLDDILRNGALFRRRWGWWPMDGWLTAFEDRGLVEYDAATDNWTKPNHRTATASNSSANPPMNAARAPGRLQRTESDRPER</sequence>
<reference evidence="7" key="1">
    <citation type="submission" date="2012-02" db="EMBL/GenBank/DDBJ databases">
        <title>Whole genome shotgun sequence of Gordonia otitidis NBRC 100426.</title>
        <authorList>
            <person name="Yoshida I."/>
            <person name="Hosoyama A."/>
            <person name="Tsuchikane K."/>
            <person name="Katsumata H."/>
            <person name="Yamazaki S."/>
            <person name="Fujita N."/>
        </authorList>
    </citation>
    <scope>NUCLEOTIDE SEQUENCE [LARGE SCALE GENOMIC DNA]</scope>
    <source>
        <strain evidence="7">NBRC 100426</strain>
    </source>
</reference>
<evidence type="ECO:0000256" key="2">
    <source>
        <dbReference type="ARBA" id="ARBA00006739"/>
    </source>
</evidence>
<dbReference type="EMBL" id="BAFB01000199">
    <property type="protein sequence ID" value="GAB36133.1"/>
    <property type="molecule type" value="Genomic_DNA"/>
</dbReference>
<gene>
    <name evidence="7" type="ORF">GOOTI_199_00110</name>
</gene>
<organism evidence="7 8">
    <name type="scientific">Gordonia otitidis (strain DSM 44809 / CCUG 52243 / JCM 12355 / NBRC 100426 / IFM 10032)</name>
    <dbReference type="NCBI Taxonomy" id="1108044"/>
    <lineage>
        <taxon>Bacteria</taxon>
        <taxon>Bacillati</taxon>
        <taxon>Actinomycetota</taxon>
        <taxon>Actinomycetes</taxon>
        <taxon>Mycobacteriales</taxon>
        <taxon>Gordoniaceae</taxon>
        <taxon>Gordonia</taxon>
    </lineage>
</organism>
<dbReference type="Gene3D" id="3.90.550.10">
    <property type="entry name" value="Spore Coat Polysaccharide Biosynthesis Protein SpsA, Chain A"/>
    <property type="match status" value="1"/>
</dbReference>